<dbReference type="InParanoid" id="B0E3B4"/>
<feature type="compositionally biased region" description="Basic and acidic residues" evidence="1">
    <location>
        <begin position="26"/>
        <end position="35"/>
    </location>
</feature>
<sequence>MSGRPKRAKANWHPAQVLLSSTAKRRTSEQVKADNEAAAATSASATVAETQKQTEKRARVAQLEDKIRAANVANMERAIRPDLHMSASVKQSQPTAPPAVAPVPTGGVSTDDGGIRIRGLTYRVTRPPSSISMRSEPGVDDQPETNDGGLSEGNDYLPPESTADSESDGMAVGEQDEDEEFVMEQNKSEASEDEMEALPPSRTKKGKSAPKVTLKSRIIPFLTYSLKPPHGTFRLQVQGLRQEAPGSGAVVEPLSNKRNLKDLAVDDAPSAKRGKKSEGGLMANWKKLVNYKTTPASTQKSAPAKEAEAEVLVEGEFDREDSSEALAAIRASKPSMVKVKDSQKATPAAIKIVEKSVTNLDTTGRTKRVKYTVSDLPFPGGPQYAAYHARWRKHRRASFMDFAATRPCAYRANSDLTPKVVRTVWNDNFPELNIEAHENSLEIVTSVAGDVLTDWRSSIGMNALDVLSAFFAEYNLNKDEIMAFVPHALEGFRFIYADPDAPPNEKGGFKSDLILNLFAYHFKKTSNAPRSYGSQAGGLGLCTAAIRGKPDQGREGKQKEKCRSIQRQRLGSQDTWLDRIRISIVARGLGVHI</sequence>
<feature type="region of interest" description="Disordered" evidence="1">
    <location>
        <begin position="87"/>
        <end position="211"/>
    </location>
</feature>
<feature type="region of interest" description="Disordered" evidence="1">
    <location>
        <begin position="1"/>
        <end position="59"/>
    </location>
</feature>
<dbReference type="AlphaFoldDB" id="B0E3B4"/>
<name>B0E3B4_LACBS</name>
<dbReference type="OrthoDB" id="2755811at2759"/>
<protein>
    <submittedName>
        <fullName evidence="2">Predicted protein</fullName>
    </submittedName>
</protein>
<feature type="compositionally biased region" description="Basic residues" evidence="1">
    <location>
        <begin position="1"/>
        <end position="10"/>
    </location>
</feature>
<proteinExistence type="predicted"/>
<organism evidence="3">
    <name type="scientific">Laccaria bicolor (strain S238N-H82 / ATCC MYA-4686)</name>
    <name type="common">Bicoloured deceiver</name>
    <name type="synonym">Laccaria laccata var. bicolor</name>
    <dbReference type="NCBI Taxonomy" id="486041"/>
    <lineage>
        <taxon>Eukaryota</taxon>
        <taxon>Fungi</taxon>
        <taxon>Dikarya</taxon>
        <taxon>Basidiomycota</taxon>
        <taxon>Agaricomycotina</taxon>
        <taxon>Agaricomycetes</taxon>
        <taxon>Agaricomycetidae</taxon>
        <taxon>Agaricales</taxon>
        <taxon>Agaricineae</taxon>
        <taxon>Hydnangiaceae</taxon>
        <taxon>Laccaria</taxon>
    </lineage>
</organism>
<gene>
    <name evidence="2" type="ORF">LACBIDRAFT_298345</name>
</gene>
<dbReference type="EMBL" id="DS547223">
    <property type="protein sequence ID" value="EDQ98672.1"/>
    <property type="molecule type" value="Genomic_DNA"/>
</dbReference>
<evidence type="ECO:0000313" key="2">
    <source>
        <dbReference type="EMBL" id="EDQ98672.1"/>
    </source>
</evidence>
<dbReference type="RefSeq" id="XP_001890685.1">
    <property type="nucleotide sequence ID" value="XM_001890650.1"/>
</dbReference>
<feature type="compositionally biased region" description="Low complexity" evidence="1">
    <location>
        <begin position="36"/>
        <end position="50"/>
    </location>
</feature>
<dbReference type="Proteomes" id="UP000001194">
    <property type="component" value="Unassembled WGS sequence"/>
</dbReference>
<dbReference type="HOGENOM" id="CLU_024515_0_0_1"/>
<keyword evidence="3" id="KW-1185">Reference proteome</keyword>
<evidence type="ECO:0000256" key="1">
    <source>
        <dbReference type="SAM" id="MobiDB-lite"/>
    </source>
</evidence>
<evidence type="ECO:0000313" key="3">
    <source>
        <dbReference type="Proteomes" id="UP000001194"/>
    </source>
</evidence>
<dbReference type="GeneID" id="6086340"/>
<reference evidence="2 3" key="1">
    <citation type="journal article" date="2008" name="Nature">
        <title>The genome of Laccaria bicolor provides insights into mycorrhizal symbiosis.</title>
        <authorList>
            <person name="Martin F."/>
            <person name="Aerts A."/>
            <person name="Ahren D."/>
            <person name="Brun A."/>
            <person name="Danchin E.G.J."/>
            <person name="Duchaussoy F."/>
            <person name="Gibon J."/>
            <person name="Kohler A."/>
            <person name="Lindquist E."/>
            <person name="Pereda V."/>
            <person name="Salamov A."/>
            <person name="Shapiro H.J."/>
            <person name="Wuyts J."/>
            <person name="Blaudez D."/>
            <person name="Buee M."/>
            <person name="Brokstein P."/>
            <person name="Canbaeck B."/>
            <person name="Cohen D."/>
            <person name="Courty P.E."/>
            <person name="Coutinho P.M."/>
            <person name="Delaruelle C."/>
            <person name="Detter J.C."/>
            <person name="Deveau A."/>
            <person name="DiFazio S."/>
            <person name="Duplessis S."/>
            <person name="Fraissinet-Tachet L."/>
            <person name="Lucic E."/>
            <person name="Frey-Klett P."/>
            <person name="Fourrey C."/>
            <person name="Feussner I."/>
            <person name="Gay G."/>
            <person name="Grimwood J."/>
            <person name="Hoegger P.J."/>
            <person name="Jain P."/>
            <person name="Kilaru S."/>
            <person name="Labbe J."/>
            <person name="Lin Y.C."/>
            <person name="Legue V."/>
            <person name="Le Tacon F."/>
            <person name="Marmeisse R."/>
            <person name="Melayah D."/>
            <person name="Montanini B."/>
            <person name="Muratet M."/>
            <person name="Nehls U."/>
            <person name="Niculita-Hirzel H."/>
            <person name="Oudot-Le Secq M.P."/>
            <person name="Peter M."/>
            <person name="Quesneville H."/>
            <person name="Rajashekar B."/>
            <person name="Reich M."/>
            <person name="Rouhier N."/>
            <person name="Schmutz J."/>
            <person name="Yin T."/>
            <person name="Chalot M."/>
            <person name="Henrissat B."/>
            <person name="Kuees U."/>
            <person name="Lucas S."/>
            <person name="Van de Peer Y."/>
            <person name="Podila G.K."/>
            <person name="Polle A."/>
            <person name="Pukkila P.J."/>
            <person name="Richardson P.M."/>
            <person name="Rouze P."/>
            <person name="Sanders I.R."/>
            <person name="Stajich J.E."/>
            <person name="Tunlid A."/>
            <person name="Tuskan G."/>
            <person name="Grigoriev I.V."/>
        </authorList>
    </citation>
    <scope>NUCLEOTIDE SEQUENCE [LARGE SCALE GENOMIC DNA]</scope>
    <source>
        <strain evidence="3">S238N-H82 / ATCC MYA-4686</strain>
    </source>
</reference>
<dbReference type="KEGG" id="lbc:LACBIDRAFT_298345"/>
<accession>B0E3B4</accession>